<proteinExistence type="inferred from homology"/>
<organism evidence="9 10">
    <name type="scientific">Aspergillus pseudoustus</name>
    <dbReference type="NCBI Taxonomy" id="1810923"/>
    <lineage>
        <taxon>Eukaryota</taxon>
        <taxon>Fungi</taxon>
        <taxon>Dikarya</taxon>
        <taxon>Ascomycota</taxon>
        <taxon>Pezizomycotina</taxon>
        <taxon>Eurotiomycetes</taxon>
        <taxon>Eurotiomycetidae</taxon>
        <taxon>Eurotiales</taxon>
        <taxon>Aspergillaceae</taxon>
        <taxon>Aspergillus</taxon>
        <taxon>Aspergillus subgen. Nidulantes</taxon>
    </lineage>
</organism>
<feature type="transmembrane region" description="Helical" evidence="7">
    <location>
        <begin position="214"/>
        <end position="232"/>
    </location>
</feature>
<evidence type="ECO:0000256" key="5">
    <source>
        <dbReference type="ARBA" id="ARBA00038359"/>
    </source>
</evidence>
<feature type="transmembrane region" description="Helical" evidence="7">
    <location>
        <begin position="16"/>
        <end position="39"/>
    </location>
</feature>
<evidence type="ECO:0000313" key="9">
    <source>
        <dbReference type="EMBL" id="KAL2847171.1"/>
    </source>
</evidence>
<evidence type="ECO:0000256" key="6">
    <source>
        <dbReference type="SAM" id="MobiDB-lite"/>
    </source>
</evidence>
<keyword evidence="3 7" id="KW-1133">Transmembrane helix</keyword>
<gene>
    <name evidence="9" type="ORF">BJY01DRAFT_246945</name>
</gene>
<keyword evidence="10" id="KW-1185">Reference proteome</keyword>
<feature type="transmembrane region" description="Helical" evidence="7">
    <location>
        <begin position="51"/>
        <end position="76"/>
    </location>
</feature>
<evidence type="ECO:0000259" key="8">
    <source>
        <dbReference type="Pfam" id="PF20684"/>
    </source>
</evidence>
<evidence type="ECO:0000256" key="4">
    <source>
        <dbReference type="ARBA" id="ARBA00023136"/>
    </source>
</evidence>
<feature type="transmembrane region" description="Helical" evidence="7">
    <location>
        <begin position="183"/>
        <end position="202"/>
    </location>
</feature>
<protein>
    <recommendedName>
        <fullName evidence="8">Rhodopsin domain-containing protein</fullName>
    </recommendedName>
</protein>
<reference evidence="9 10" key="1">
    <citation type="submission" date="2024-07" db="EMBL/GenBank/DDBJ databases">
        <title>Section-level genome sequencing and comparative genomics of Aspergillus sections Usti and Cavernicolus.</title>
        <authorList>
            <consortium name="Lawrence Berkeley National Laboratory"/>
            <person name="Nybo J.L."/>
            <person name="Vesth T.C."/>
            <person name="Theobald S."/>
            <person name="Frisvad J.C."/>
            <person name="Larsen T.O."/>
            <person name="Kjaerboelling I."/>
            <person name="Rothschild-Mancinelli K."/>
            <person name="Lyhne E.K."/>
            <person name="Kogle M.E."/>
            <person name="Barry K."/>
            <person name="Clum A."/>
            <person name="Na H."/>
            <person name="Ledsgaard L."/>
            <person name="Lin J."/>
            <person name="Lipzen A."/>
            <person name="Kuo A."/>
            <person name="Riley R."/>
            <person name="Mondo S."/>
            <person name="Labutti K."/>
            <person name="Haridas S."/>
            <person name="Pangalinan J."/>
            <person name="Salamov A.A."/>
            <person name="Simmons B.A."/>
            <person name="Magnuson J.K."/>
            <person name="Chen J."/>
            <person name="Drula E."/>
            <person name="Henrissat B."/>
            <person name="Wiebenga A."/>
            <person name="Lubbers R.J."/>
            <person name="Gomes A.C."/>
            <person name="Makela M.R."/>
            <person name="Stajich J."/>
            <person name="Grigoriev I.V."/>
            <person name="Mortensen U.H."/>
            <person name="De Vries R.P."/>
            <person name="Baker S.E."/>
            <person name="Andersen M.R."/>
        </authorList>
    </citation>
    <scope>NUCLEOTIDE SEQUENCE [LARGE SCALE GENOMIC DNA]</scope>
    <source>
        <strain evidence="9 10">CBS 123904</strain>
    </source>
</reference>
<keyword evidence="2 7" id="KW-0812">Transmembrane</keyword>
<dbReference type="EMBL" id="JBFXLU010000058">
    <property type="protein sequence ID" value="KAL2847171.1"/>
    <property type="molecule type" value="Genomic_DNA"/>
</dbReference>
<feature type="transmembrane region" description="Helical" evidence="7">
    <location>
        <begin position="96"/>
        <end position="118"/>
    </location>
</feature>
<evidence type="ECO:0000256" key="1">
    <source>
        <dbReference type="ARBA" id="ARBA00004141"/>
    </source>
</evidence>
<comment type="subcellular location">
    <subcellularLocation>
        <location evidence="1">Membrane</location>
        <topology evidence="1">Multi-pass membrane protein</topology>
    </subcellularLocation>
</comment>
<evidence type="ECO:0000256" key="7">
    <source>
        <dbReference type="SAM" id="Phobius"/>
    </source>
</evidence>
<dbReference type="Proteomes" id="UP001610446">
    <property type="component" value="Unassembled WGS sequence"/>
</dbReference>
<accession>A0ABR4K4C0</accession>
<evidence type="ECO:0000313" key="10">
    <source>
        <dbReference type="Proteomes" id="UP001610446"/>
    </source>
</evidence>
<sequence length="385" mass="42845">MQLLKTRAMESGSRQASVFGVAAAFVAFITAVMAARVYVRTVMLRALGTDDILMIVGTIFGFGLSGASMAAAYYGVGRHYDDIPDEDYVPMLKSIYSTRLLYVTSLLFVKVSLLIFYLRLDHRRPMKWAVYALLFVVIGLSISSFFILAFSCFPPSKFWDVAGTGDGKCMDPGQQQIFYEANGILNIITDVFIYIVPIPMLWGVRISTRRKGAIFAVFGLGILSIAAGGVRYDFVRKLANNPDQYYFLADSLNWCSIEIYVAIFCGSAPSLSVLVKTYAPAILGSSGGRGPTGTSGAQGYNPSGQGASYRLSTRGTNQHHHRRLEDTTELDGSQEEIIQGRRWSVTAQHGIMMKTEVRLEVNDRDDDMEEREFRKHKDDHFRFGK</sequence>
<feature type="transmembrane region" description="Helical" evidence="7">
    <location>
        <begin position="130"/>
        <end position="150"/>
    </location>
</feature>
<dbReference type="PANTHER" id="PTHR33048">
    <property type="entry name" value="PTH11-LIKE INTEGRAL MEMBRANE PROTEIN (AFU_ORTHOLOGUE AFUA_5G11245)"/>
    <property type="match status" value="1"/>
</dbReference>
<name>A0ABR4K4C0_9EURO</name>
<dbReference type="PANTHER" id="PTHR33048:SF47">
    <property type="entry name" value="INTEGRAL MEMBRANE PROTEIN-RELATED"/>
    <property type="match status" value="1"/>
</dbReference>
<comment type="similarity">
    <text evidence="5">Belongs to the SAT4 family.</text>
</comment>
<dbReference type="InterPro" id="IPR049326">
    <property type="entry name" value="Rhodopsin_dom_fungi"/>
</dbReference>
<evidence type="ECO:0000256" key="3">
    <source>
        <dbReference type="ARBA" id="ARBA00022989"/>
    </source>
</evidence>
<feature type="compositionally biased region" description="Polar residues" evidence="6">
    <location>
        <begin position="297"/>
        <end position="316"/>
    </location>
</feature>
<dbReference type="InterPro" id="IPR052337">
    <property type="entry name" value="SAT4-like"/>
</dbReference>
<dbReference type="Pfam" id="PF20684">
    <property type="entry name" value="Fung_rhodopsin"/>
    <property type="match status" value="1"/>
</dbReference>
<evidence type="ECO:0000256" key="2">
    <source>
        <dbReference type="ARBA" id="ARBA00022692"/>
    </source>
</evidence>
<feature type="region of interest" description="Disordered" evidence="6">
    <location>
        <begin position="286"/>
        <end position="326"/>
    </location>
</feature>
<keyword evidence="4 7" id="KW-0472">Membrane</keyword>
<feature type="domain" description="Rhodopsin" evidence="8">
    <location>
        <begin position="35"/>
        <end position="276"/>
    </location>
</feature>
<comment type="caution">
    <text evidence="9">The sequence shown here is derived from an EMBL/GenBank/DDBJ whole genome shotgun (WGS) entry which is preliminary data.</text>
</comment>